<feature type="signal peptide" evidence="1">
    <location>
        <begin position="1"/>
        <end position="16"/>
    </location>
</feature>
<name>A0AAT9FMH0_9BACT</name>
<dbReference type="PANTHER" id="PTHR46361">
    <property type="entry name" value="ELECTRON CARRIER/ PROTEIN DISULFIDE OXIDOREDUCTASE"/>
    <property type="match status" value="1"/>
</dbReference>
<dbReference type="AlphaFoldDB" id="A0AAT9FMH0"/>
<evidence type="ECO:0000256" key="1">
    <source>
        <dbReference type="SAM" id="SignalP"/>
    </source>
</evidence>
<proteinExistence type="predicted"/>
<protein>
    <submittedName>
        <fullName evidence="3">DUF547 domain-containing protein</fullName>
    </submittedName>
</protein>
<organism evidence="3">
    <name type="scientific">Oceaniferula spumae</name>
    <dbReference type="NCBI Taxonomy" id="2979115"/>
    <lineage>
        <taxon>Bacteria</taxon>
        <taxon>Pseudomonadati</taxon>
        <taxon>Verrucomicrobiota</taxon>
        <taxon>Verrucomicrobiia</taxon>
        <taxon>Verrucomicrobiales</taxon>
        <taxon>Verrucomicrobiaceae</taxon>
        <taxon>Oceaniferula</taxon>
    </lineage>
</organism>
<dbReference type="KEGG" id="osu:NT6N_22030"/>
<evidence type="ECO:0000313" key="3">
    <source>
        <dbReference type="EMBL" id="BDS07163.1"/>
    </source>
</evidence>
<reference evidence="3" key="1">
    <citation type="submission" date="2024-07" db="EMBL/GenBank/DDBJ databases">
        <title>Complete genome sequence of Verrucomicrobiaceae bacterium NT6N.</title>
        <authorList>
            <person name="Huang C."/>
            <person name="Takami H."/>
            <person name="Hamasaki K."/>
        </authorList>
    </citation>
    <scope>NUCLEOTIDE SEQUENCE</scope>
    <source>
        <strain evidence="3">NT6N</strain>
    </source>
</reference>
<dbReference type="EMBL" id="AP026866">
    <property type="protein sequence ID" value="BDS07163.1"/>
    <property type="molecule type" value="Genomic_DNA"/>
</dbReference>
<dbReference type="PANTHER" id="PTHR46361:SF3">
    <property type="entry name" value="ELECTRON CARRIER_ PROTEIN DISULFIDE OXIDOREDUCTASE"/>
    <property type="match status" value="1"/>
</dbReference>
<dbReference type="Pfam" id="PF04784">
    <property type="entry name" value="DUF547"/>
    <property type="match status" value="1"/>
</dbReference>
<feature type="domain" description="DUF547" evidence="2">
    <location>
        <begin position="66"/>
        <end position="169"/>
    </location>
</feature>
<feature type="chain" id="PRO_5043848938" evidence="1">
    <location>
        <begin position="17"/>
        <end position="227"/>
    </location>
</feature>
<evidence type="ECO:0000259" key="2">
    <source>
        <dbReference type="Pfam" id="PF04784"/>
    </source>
</evidence>
<accession>A0AAT9FMH0</accession>
<dbReference type="InterPro" id="IPR006869">
    <property type="entry name" value="DUF547"/>
</dbReference>
<sequence>MLIALFTAVSSTLAMADWYSDYDGLLRKYVTPQGVKYKEWKANAADVQKLHGVTDAIAKYAPAGDYNAKLAFHLNAYNAWILRAVIDNYPMKSIKDVKTFFFKRYDIKVSGREMSFSHLENDIIRKKFKEPRIHFALNCASESCPPLLNKAFHGNTLGRSLDKLTKDFINSPRGVKVSGDKVMLSSIFDWYKEDFGDVDDYINKYRREKISGKISYQDYDWSLNEAR</sequence>
<gene>
    <name evidence="3" type="ORF">NT6N_22030</name>
</gene>
<keyword evidence="1" id="KW-0732">Signal</keyword>